<dbReference type="EMBL" id="VFOR01000002">
    <property type="protein sequence ID" value="TQL58332.1"/>
    <property type="molecule type" value="Genomic_DNA"/>
</dbReference>
<dbReference type="InterPro" id="IPR036663">
    <property type="entry name" value="Fumarylacetoacetase_C_sf"/>
</dbReference>
<dbReference type="PANTHER" id="PTHR30143:SF0">
    <property type="entry name" value="2-KETO-4-PENTENOATE HYDRATASE"/>
    <property type="match status" value="1"/>
</dbReference>
<dbReference type="GO" id="GO:0005737">
    <property type="term" value="C:cytoplasm"/>
    <property type="evidence" value="ECO:0007669"/>
    <property type="project" value="TreeGrafter"/>
</dbReference>
<reference evidence="1 2" key="1">
    <citation type="submission" date="2019-06" db="EMBL/GenBank/DDBJ databases">
        <title>Sequencing the genomes of 1000 actinobacteria strains.</title>
        <authorList>
            <person name="Klenk H.-P."/>
        </authorList>
    </citation>
    <scope>NUCLEOTIDE SEQUENCE [LARGE SCALE GENOMIC DNA]</scope>
    <source>
        <strain evidence="1 2">DSM 8251</strain>
    </source>
</reference>
<organism evidence="1 2">
    <name type="scientific">Propioniferax innocua</name>
    <dbReference type="NCBI Taxonomy" id="1753"/>
    <lineage>
        <taxon>Bacteria</taxon>
        <taxon>Bacillati</taxon>
        <taxon>Actinomycetota</taxon>
        <taxon>Actinomycetes</taxon>
        <taxon>Propionibacteriales</taxon>
        <taxon>Propionibacteriaceae</taxon>
        <taxon>Propioniferax</taxon>
    </lineage>
</organism>
<accession>A0A542ZDB5</accession>
<dbReference type="InterPro" id="IPR050772">
    <property type="entry name" value="Hydratase-Decarb/MhpD_sf"/>
</dbReference>
<name>A0A542ZDB5_9ACTN</name>
<dbReference type="PANTHER" id="PTHR30143">
    <property type="entry name" value="ACID HYDRATASE"/>
    <property type="match status" value="1"/>
</dbReference>
<dbReference type="Gene3D" id="3.90.850.10">
    <property type="entry name" value="Fumarylacetoacetase-like, C-terminal domain"/>
    <property type="match status" value="1"/>
</dbReference>
<dbReference type="GO" id="GO:0008684">
    <property type="term" value="F:2-oxopent-4-enoate hydratase activity"/>
    <property type="evidence" value="ECO:0007669"/>
    <property type="project" value="TreeGrafter"/>
</dbReference>
<protein>
    <submittedName>
        <fullName evidence="1">2-keto-4-pentenoate hydratase</fullName>
    </submittedName>
</protein>
<sequence length="262" mass="27632">MTAAKDEAIRAAADRLIEAFATGEPTDPIRDSVPDMTLDDAYEVQVLVEQALVKTRGAVVGRKIGLTSKAMQEQLGVDSPDFGFLTEDMMHYGDSTVLAENFISPKVEPEFAFKLNKRLAGPGVTREDAVAAIESVHPAIEIIDSRVRDWNIRLVDTVSDNASCGAVVIGSEPLDVDPNNLMPVACSIVIDGKQIASGTGADVLDDPIAPMVWLANILGERGVAMNAGDIVIPGSFTAAQVVESGSTATADFGELGSISVTF</sequence>
<comment type="caution">
    <text evidence="1">The sequence shown here is derived from an EMBL/GenBank/DDBJ whole genome shotgun (WGS) entry which is preliminary data.</text>
</comment>
<dbReference type="RefSeq" id="WP_142094134.1">
    <property type="nucleotide sequence ID" value="NZ_BAAAMD010000002.1"/>
</dbReference>
<dbReference type="SUPFAM" id="SSF56529">
    <property type="entry name" value="FAH"/>
    <property type="match status" value="1"/>
</dbReference>
<proteinExistence type="predicted"/>
<evidence type="ECO:0000313" key="2">
    <source>
        <dbReference type="Proteomes" id="UP000316196"/>
    </source>
</evidence>
<dbReference type="Proteomes" id="UP000316196">
    <property type="component" value="Unassembled WGS sequence"/>
</dbReference>
<gene>
    <name evidence="1" type="ORF">FB460_2193</name>
</gene>
<dbReference type="AlphaFoldDB" id="A0A542ZDB5"/>
<dbReference type="OrthoDB" id="9792137at2"/>
<keyword evidence="2" id="KW-1185">Reference proteome</keyword>
<evidence type="ECO:0000313" key="1">
    <source>
        <dbReference type="EMBL" id="TQL58332.1"/>
    </source>
</evidence>